<dbReference type="InterPro" id="IPR036452">
    <property type="entry name" value="Ribo_hydro-like"/>
</dbReference>
<evidence type="ECO:0000256" key="2">
    <source>
        <dbReference type="ARBA" id="ARBA00023295"/>
    </source>
</evidence>
<protein>
    <submittedName>
        <fullName evidence="4">Nucleoside hydrolase</fullName>
    </submittedName>
</protein>
<gene>
    <name evidence="4" type="ORF">FKZ61_04495</name>
</gene>
<dbReference type="EMBL" id="VIGC01000005">
    <property type="protein sequence ID" value="TQE96908.1"/>
    <property type="molecule type" value="Genomic_DNA"/>
</dbReference>
<accession>A0A540VJG2</accession>
<dbReference type="InterPro" id="IPR001910">
    <property type="entry name" value="Inosine/uridine_hydrolase_dom"/>
</dbReference>
<evidence type="ECO:0000313" key="5">
    <source>
        <dbReference type="Proteomes" id="UP000317371"/>
    </source>
</evidence>
<reference evidence="4 5" key="1">
    <citation type="submission" date="2019-06" db="EMBL/GenBank/DDBJ databases">
        <title>Genome sequence of Litorilinea aerophila BAA-2444.</title>
        <authorList>
            <person name="Maclea K.S."/>
            <person name="Maurais E.G."/>
            <person name="Iannazzi L.C."/>
        </authorList>
    </citation>
    <scope>NUCLEOTIDE SEQUENCE [LARGE SCALE GENOMIC DNA]</scope>
    <source>
        <strain evidence="4 5">ATCC BAA-2444</strain>
    </source>
</reference>
<sequence>MKAWIGNQAVSRRTVFGRILAFFLSLILLVGTPMVAWADVPESFRIPPWPGHEAGASPVVQTSDQSALRLLVDTDLGVDDAAALIWLLSQHRYPLELLGVVTVAGNTTVENATNNVLLLLSLLERNDIPVVMGAHKPSNVLLSSTGKLIHGPDGLWFLGAQNPQEVDAVDRKAARFYCDMARTEPGAVVLALGPLTNLAQALRRCPADMANLGRLVVLGGAKFGGNTTPVSEYNFWQDPAAAAEVLQSGLPITLVPMDAFGQFSLSMADVASLQQDGVPAIQFLAPALQAYLGVQLQSGSAAVVPDPVAAMVALDPSLATLHSALVKVLDRPEVARGQSLIALSFAERITLIADDRELSQIADQVFSDPGFDYLAAVGAILQREPDNALVAMDVDAAALYQMFMDDLSQSVSASGAAEHEPSPIQLFLPSVQSR</sequence>
<dbReference type="Gene3D" id="3.90.245.10">
    <property type="entry name" value="Ribonucleoside hydrolase-like"/>
    <property type="match status" value="1"/>
</dbReference>
<dbReference type="AlphaFoldDB" id="A0A540VJG2"/>
<name>A0A540VJG2_9CHLR</name>
<organism evidence="4 5">
    <name type="scientific">Litorilinea aerophila</name>
    <dbReference type="NCBI Taxonomy" id="1204385"/>
    <lineage>
        <taxon>Bacteria</taxon>
        <taxon>Bacillati</taxon>
        <taxon>Chloroflexota</taxon>
        <taxon>Caldilineae</taxon>
        <taxon>Caldilineales</taxon>
        <taxon>Caldilineaceae</taxon>
        <taxon>Litorilinea</taxon>
    </lineage>
</organism>
<dbReference type="InterPro" id="IPR023186">
    <property type="entry name" value="IUNH"/>
</dbReference>
<dbReference type="GO" id="GO:0006152">
    <property type="term" value="P:purine nucleoside catabolic process"/>
    <property type="evidence" value="ECO:0007669"/>
    <property type="project" value="TreeGrafter"/>
</dbReference>
<feature type="domain" description="Inosine/uridine-preferring nucleoside hydrolase" evidence="3">
    <location>
        <begin position="71"/>
        <end position="400"/>
    </location>
</feature>
<evidence type="ECO:0000256" key="1">
    <source>
        <dbReference type="ARBA" id="ARBA00022801"/>
    </source>
</evidence>
<dbReference type="PANTHER" id="PTHR12304:SF4">
    <property type="entry name" value="URIDINE NUCLEOSIDASE"/>
    <property type="match status" value="1"/>
</dbReference>
<dbReference type="InParanoid" id="A0A540VJG2"/>
<dbReference type="Pfam" id="PF01156">
    <property type="entry name" value="IU_nuc_hydro"/>
    <property type="match status" value="1"/>
</dbReference>
<evidence type="ECO:0000259" key="3">
    <source>
        <dbReference type="Pfam" id="PF01156"/>
    </source>
</evidence>
<proteinExistence type="predicted"/>
<keyword evidence="2" id="KW-0326">Glycosidase</keyword>
<comment type="caution">
    <text evidence="4">The sequence shown here is derived from an EMBL/GenBank/DDBJ whole genome shotgun (WGS) entry which is preliminary data.</text>
</comment>
<dbReference type="SUPFAM" id="SSF53590">
    <property type="entry name" value="Nucleoside hydrolase"/>
    <property type="match status" value="1"/>
</dbReference>
<dbReference type="OrthoDB" id="9797882at2"/>
<dbReference type="GO" id="GO:0008477">
    <property type="term" value="F:purine nucleosidase activity"/>
    <property type="evidence" value="ECO:0007669"/>
    <property type="project" value="TreeGrafter"/>
</dbReference>
<keyword evidence="5" id="KW-1185">Reference proteome</keyword>
<dbReference type="PANTHER" id="PTHR12304">
    <property type="entry name" value="INOSINE-URIDINE PREFERRING NUCLEOSIDE HYDROLASE"/>
    <property type="match status" value="1"/>
</dbReference>
<dbReference type="Proteomes" id="UP000317371">
    <property type="component" value="Unassembled WGS sequence"/>
</dbReference>
<evidence type="ECO:0000313" key="4">
    <source>
        <dbReference type="EMBL" id="TQE96908.1"/>
    </source>
</evidence>
<dbReference type="GO" id="GO:0005829">
    <property type="term" value="C:cytosol"/>
    <property type="evidence" value="ECO:0007669"/>
    <property type="project" value="TreeGrafter"/>
</dbReference>
<keyword evidence="1 4" id="KW-0378">Hydrolase</keyword>